<comment type="pathway">
    <text evidence="1">Cell wall biogenesis; peptidoglycan biosynthesis.</text>
</comment>
<evidence type="ECO:0000256" key="5">
    <source>
        <dbReference type="ARBA" id="ARBA00022670"/>
    </source>
</evidence>
<name>I4AQU9_BERLS</name>
<keyword evidence="17" id="KW-1185">Reference proteome</keyword>
<evidence type="ECO:0000256" key="4">
    <source>
        <dbReference type="ARBA" id="ARBA00022645"/>
    </source>
</evidence>
<dbReference type="KEGG" id="fli:Fleli_4036"/>
<dbReference type="SUPFAM" id="SSF53955">
    <property type="entry name" value="Lysozyme-like"/>
    <property type="match status" value="1"/>
</dbReference>
<reference evidence="17" key="1">
    <citation type="submission" date="2012-06" db="EMBL/GenBank/DDBJ databases">
        <title>The complete genome of Flexibacter litoralis DSM 6794.</title>
        <authorList>
            <person name="Lucas S."/>
            <person name="Copeland A."/>
            <person name="Lapidus A."/>
            <person name="Glavina del Rio T."/>
            <person name="Dalin E."/>
            <person name="Tice H."/>
            <person name="Bruce D."/>
            <person name="Goodwin L."/>
            <person name="Pitluck S."/>
            <person name="Peters L."/>
            <person name="Ovchinnikova G."/>
            <person name="Lu M."/>
            <person name="Kyrpides N."/>
            <person name="Mavromatis K."/>
            <person name="Ivanova N."/>
            <person name="Brettin T."/>
            <person name="Detter J.C."/>
            <person name="Han C."/>
            <person name="Larimer F."/>
            <person name="Land M."/>
            <person name="Hauser L."/>
            <person name="Markowitz V."/>
            <person name="Cheng J.-F."/>
            <person name="Hugenholtz P."/>
            <person name="Woyke T."/>
            <person name="Wu D."/>
            <person name="Spring S."/>
            <person name="Lang E."/>
            <person name="Kopitz M."/>
            <person name="Brambilla E."/>
            <person name="Klenk H.-P."/>
            <person name="Eisen J.A."/>
        </authorList>
    </citation>
    <scope>NUCLEOTIDE SEQUENCE [LARGE SCALE GENOMIC DNA]</scope>
    <source>
        <strain evidence="17">ATCC 23117 / DSM 6794 / NBRC 15988 / NCIMB 1366 / Sio-4</strain>
    </source>
</reference>
<comment type="similarity">
    <text evidence="3">In the N-terminal section; belongs to the glycosyltransferase 51 family.</text>
</comment>
<evidence type="ECO:0000259" key="13">
    <source>
        <dbReference type="Pfam" id="PF00905"/>
    </source>
</evidence>
<evidence type="ECO:0000256" key="3">
    <source>
        <dbReference type="ARBA" id="ARBA00007739"/>
    </source>
</evidence>
<keyword evidence="7" id="KW-0808">Transferase</keyword>
<dbReference type="EC" id="2.4.99.28" evidence="10"/>
<evidence type="ECO:0000256" key="12">
    <source>
        <dbReference type="SAM" id="Phobius"/>
    </source>
</evidence>
<dbReference type="RefSeq" id="WP_014799757.1">
    <property type="nucleotide sequence ID" value="NC_018018.1"/>
</dbReference>
<dbReference type="STRING" id="880071.Fleli_4036"/>
<evidence type="ECO:0000256" key="9">
    <source>
        <dbReference type="ARBA" id="ARBA00023268"/>
    </source>
</evidence>
<dbReference type="Pfam" id="PF00912">
    <property type="entry name" value="Transgly"/>
    <property type="match status" value="1"/>
</dbReference>
<dbReference type="InterPro" id="IPR036950">
    <property type="entry name" value="PBP_transglycosylase"/>
</dbReference>
<evidence type="ECO:0000256" key="11">
    <source>
        <dbReference type="ARBA" id="ARBA00049902"/>
    </source>
</evidence>
<evidence type="ECO:0000256" key="8">
    <source>
        <dbReference type="ARBA" id="ARBA00022801"/>
    </source>
</evidence>
<dbReference type="Proteomes" id="UP000006054">
    <property type="component" value="Chromosome"/>
</dbReference>
<keyword evidence="5" id="KW-0645">Protease</keyword>
<dbReference type="InterPro" id="IPR001264">
    <property type="entry name" value="Glyco_trans_51"/>
</dbReference>
<keyword evidence="9" id="KW-0511">Multifunctional enzyme</keyword>
<evidence type="ECO:0000313" key="17">
    <source>
        <dbReference type="Proteomes" id="UP000006054"/>
    </source>
</evidence>
<dbReference type="GO" id="GO:0009252">
    <property type="term" value="P:peptidoglycan biosynthetic process"/>
    <property type="evidence" value="ECO:0007669"/>
    <property type="project" value="InterPro"/>
</dbReference>
<organism evidence="16 17">
    <name type="scientific">Bernardetia litoralis (strain ATCC 23117 / DSM 6794 / NBRC 15988 / NCIMB 1366 / Fx l1 / Sio-4)</name>
    <name type="common">Flexibacter litoralis</name>
    <dbReference type="NCBI Taxonomy" id="880071"/>
    <lineage>
        <taxon>Bacteria</taxon>
        <taxon>Pseudomonadati</taxon>
        <taxon>Bacteroidota</taxon>
        <taxon>Cytophagia</taxon>
        <taxon>Cytophagales</taxon>
        <taxon>Bernardetiaceae</taxon>
        <taxon>Bernardetia</taxon>
    </lineage>
</organism>
<dbReference type="OrthoDB" id="9766909at2"/>
<accession>I4AQU9</accession>
<keyword evidence="6" id="KW-0328">Glycosyltransferase</keyword>
<sequence length="807" mass="92722" precursor="true">MIKQFLKRFFKLSLKISIIGLLSTVILFFVFNYFFPFKLDISYSQLILGRKGEIIYGFLSKDDKWRFQTELNEISPTLKETILYKEDRYFYYHFGVNPFAVGRAAAKNIWTGRRTSGASTITMQVVRLLNPKSRTYFNKIIEMFRAFQLEFNYSKEEILQLYLNLIPYGGNIEGVKSASLLYFGQEPEKLSLAQITALTIVPNRPTTLGFSTNSDKDYLITTQKIIKERNKWLARFKKDDLFKTETIKDALEEPLDINFRKMSREAPHFSFFLHSKYPNQNVLETTLDRTIQQKVEQITQNYTRRLDKLGIYNAAILVVDNQTKEIRAYIGSQDFYDSLHSGQVDGVQAYRSPGSTLKPLIYGMAFDEGFLTPKQKLLDVPIDYDGYTPENFDKNFNGEVSVEVALAYSLNVPAVNTLKELSVFKMVQKLSDAGFSQIEADKHKLGLSLSLGGCGVSLEEMVGLFSAFSTKGIFKKPHYLKQNNTKTNKSSHSIAEDNFSFPLISEESAYMVSDILTKVERPDFPSDYQNSKNVPKISWKTGTSYGRRDAWSIGYNAHYTIGVWIGNFDGQSSKYLTGAQVATPLLFQLFGSVDYAATNESIKPPKTLKQRMVCSETGKVPSDFCTTLVNDFYIPTISQSDKCQHLKKIFVSNKEVKDKISYCSFCLPQDNSEYTTEYFPNIKPELTSYYLNRNLPIRSVPSHNPFCTHIFKDNNFPQITSLFENREYILDDDSTQLLLECRTASDISSVFWYVNDKFLKESKPNERVFFNPFKFIVNQGKNGKTKISCTDNKGRNTDIWIRLKRNF</sequence>
<dbReference type="Gene3D" id="1.10.3810.10">
    <property type="entry name" value="Biosynthetic peptidoglycan transglycosylase-like"/>
    <property type="match status" value="1"/>
</dbReference>
<dbReference type="Gene3D" id="3.40.710.10">
    <property type="entry name" value="DD-peptidase/beta-lactamase superfamily"/>
    <property type="match status" value="1"/>
</dbReference>
<dbReference type="HOGENOM" id="CLU_006354_7_3_10"/>
<dbReference type="GO" id="GO:0030288">
    <property type="term" value="C:outer membrane-bounded periplasmic space"/>
    <property type="evidence" value="ECO:0007669"/>
    <property type="project" value="TreeGrafter"/>
</dbReference>
<dbReference type="Pfam" id="PF06832">
    <property type="entry name" value="BiPBP_C"/>
    <property type="match status" value="1"/>
</dbReference>
<comment type="catalytic activity">
    <reaction evidence="11">
        <text>[GlcNAc-(1-&gt;4)-Mur2Ac(oyl-L-Ala-gamma-D-Glu-L-Lys-D-Ala-D-Ala)](n)-di-trans,octa-cis-undecaprenyl diphosphate + beta-D-GlcNAc-(1-&gt;4)-Mur2Ac(oyl-L-Ala-gamma-D-Glu-L-Lys-D-Ala-D-Ala)-di-trans,octa-cis-undecaprenyl diphosphate = [GlcNAc-(1-&gt;4)-Mur2Ac(oyl-L-Ala-gamma-D-Glu-L-Lys-D-Ala-D-Ala)](n+1)-di-trans,octa-cis-undecaprenyl diphosphate + di-trans,octa-cis-undecaprenyl diphosphate + H(+)</text>
        <dbReference type="Rhea" id="RHEA:23708"/>
        <dbReference type="Rhea" id="RHEA-COMP:9602"/>
        <dbReference type="Rhea" id="RHEA-COMP:9603"/>
        <dbReference type="ChEBI" id="CHEBI:15378"/>
        <dbReference type="ChEBI" id="CHEBI:58405"/>
        <dbReference type="ChEBI" id="CHEBI:60033"/>
        <dbReference type="ChEBI" id="CHEBI:78435"/>
        <dbReference type="EC" id="2.4.99.28"/>
    </reaction>
</comment>
<keyword evidence="12" id="KW-0812">Transmembrane</keyword>
<comment type="similarity">
    <text evidence="2">In the C-terminal section; belongs to the transpeptidase family.</text>
</comment>
<evidence type="ECO:0000313" key="16">
    <source>
        <dbReference type="EMBL" id="AFM06334.1"/>
    </source>
</evidence>
<evidence type="ECO:0000256" key="6">
    <source>
        <dbReference type="ARBA" id="ARBA00022676"/>
    </source>
</evidence>
<protein>
    <recommendedName>
        <fullName evidence="10">peptidoglycan glycosyltransferase</fullName>
        <ecNumber evidence="10">2.4.99.28</ecNumber>
    </recommendedName>
</protein>
<dbReference type="NCBIfam" id="TIGR02073">
    <property type="entry name" value="PBP_1c"/>
    <property type="match status" value="1"/>
</dbReference>
<keyword evidence="8" id="KW-0378">Hydrolase</keyword>
<gene>
    <name evidence="16" type="ordered locus">Fleli_4036</name>
</gene>
<keyword evidence="12" id="KW-0472">Membrane</keyword>
<dbReference type="InterPro" id="IPR023346">
    <property type="entry name" value="Lysozyme-like_dom_sf"/>
</dbReference>
<evidence type="ECO:0000256" key="10">
    <source>
        <dbReference type="ARBA" id="ARBA00044770"/>
    </source>
</evidence>
<dbReference type="InterPro" id="IPR011815">
    <property type="entry name" value="PBP_1c"/>
</dbReference>
<dbReference type="InterPro" id="IPR050396">
    <property type="entry name" value="Glycosyltr_51/Transpeptidase"/>
</dbReference>
<feature type="transmembrane region" description="Helical" evidence="12">
    <location>
        <begin position="12"/>
        <end position="35"/>
    </location>
</feature>
<evidence type="ECO:0000256" key="7">
    <source>
        <dbReference type="ARBA" id="ARBA00022679"/>
    </source>
</evidence>
<dbReference type="AlphaFoldDB" id="I4AQU9"/>
<dbReference type="GO" id="GO:0006508">
    <property type="term" value="P:proteolysis"/>
    <property type="evidence" value="ECO:0007669"/>
    <property type="project" value="UniProtKB-KW"/>
</dbReference>
<feature type="domain" description="Penicillin-binding C-terminal" evidence="15">
    <location>
        <begin position="715"/>
        <end position="801"/>
    </location>
</feature>
<dbReference type="InterPro" id="IPR009647">
    <property type="entry name" value="PBP_C"/>
</dbReference>
<proteinExistence type="inferred from homology"/>
<keyword evidence="4" id="KW-0121">Carboxypeptidase</keyword>
<dbReference type="GO" id="GO:0008955">
    <property type="term" value="F:peptidoglycan glycosyltransferase activity"/>
    <property type="evidence" value="ECO:0007669"/>
    <property type="project" value="UniProtKB-EC"/>
</dbReference>
<dbReference type="GO" id="GO:0008658">
    <property type="term" value="F:penicillin binding"/>
    <property type="evidence" value="ECO:0007669"/>
    <property type="project" value="InterPro"/>
</dbReference>
<dbReference type="eggNOG" id="COG4953">
    <property type="taxonomic scope" value="Bacteria"/>
</dbReference>
<evidence type="ECO:0000256" key="1">
    <source>
        <dbReference type="ARBA" id="ARBA00004752"/>
    </source>
</evidence>
<dbReference type="InterPro" id="IPR001460">
    <property type="entry name" value="PCN-bd_Tpept"/>
</dbReference>
<dbReference type="PANTHER" id="PTHR32282:SF15">
    <property type="entry name" value="PENICILLIN-BINDING PROTEIN 1C"/>
    <property type="match status" value="1"/>
</dbReference>
<dbReference type="SUPFAM" id="SSF56601">
    <property type="entry name" value="beta-lactamase/transpeptidase-like"/>
    <property type="match status" value="1"/>
</dbReference>
<keyword evidence="12" id="KW-1133">Transmembrane helix</keyword>
<dbReference type="InterPro" id="IPR012338">
    <property type="entry name" value="Beta-lactam/transpept-like"/>
</dbReference>
<dbReference type="EMBL" id="CP003345">
    <property type="protein sequence ID" value="AFM06334.1"/>
    <property type="molecule type" value="Genomic_DNA"/>
</dbReference>
<evidence type="ECO:0000259" key="15">
    <source>
        <dbReference type="Pfam" id="PF06832"/>
    </source>
</evidence>
<dbReference type="PANTHER" id="PTHR32282">
    <property type="entry name" value="BINDING PROTEIN TRANSPEPTIDASE, PUTATIVE-RELATED"/>
    <property type="match status" value="1"/>
</dbReference>
<evidence type="ECO:0000259" key="14">
    <source>
        <dbReference type="Pfam" id="PF00912"/>
    </source>
</evidence>
<dbReference type="GO" id="GO:0004180">
    <property type="term" value="F:carboxypeptidase activity"/>
    <property type="evidence" value="ECO:0007669"/>
    <property type="project" value="UniProtKB-KW"/>
</dbReference>
<feature type="domain" description="Penicillin-binding protein transpeptidase" evidence="13">
    <location>
        <begin position="315"/>
        <end position="575"/>
    </location>
</feature>
<dbReference type="Pfam" id="PF00905">
    <property type="entry name" value="Transpeptidase"/>
    <property type="match status" value="1"/>
</dbReference>
<feature type="domain" description="Glycosyl transferase family 51" evidence="14">
    <location>
        <begin position="61"/>
        <end position="216"/>
    </location>
</feature>
<evidence type="ECO:0000256" key="2">
    <source>
        <dbReference type="ARBA" id="ARBA00007090"/>
    </source>
</evidence>
<dbReference type="PATRIC" id="fig|880071.3.peg.4038"/>